<dbReference type="AlphaFoldDB" id="A0A645FAG3"/>
<name>A0A645FAG3_9ZZZZ</name>
<comment type="caution">
    <text evidence="1">The sequence shown here is derived from an EMBL/GenBank/DDBJ whole genome shotgun (WGS) entry which is preliminary data.</text>
</comment>
<proteinExistence type="predicted"/>
<accession>A0A645FAG3</accession>
<evidence type="ECO:0000313" key="1">
    <source>
        <dbReference type="EMBL" id="MPN11247.1"/>
    </source>
</evidence>
<gene>
    <name evidence="1" type="ORF">SDC9_158548</name>
</gene>
<reference evidence="1" key="1">
    <citation type="submission" date="2019-08" db="EMBL/GenBank/DDBJ databases">
        <authorList>
            <person name="Kucharzyk K."/>
            <person name="Murdoch R.W."/>
            <person name="Higgins S."/>
            <person name="Loffler F."/>
        </authorList>
    </citation>
    <scope>NUCLEOTIDE SEQUENCE</scope>
</reference>
<dbReference type="EMBL" id="VSSQ01057444">
    <property type="protein sequence ID" value="MPN11247.1"/>
    <property type="molecule type" value="Genomic_DNA"/>
</dbReference>
<organism evidence="1">
    <name type="scientific">bioreactor metagenome</name>
    <dbReference type="NCBI Taxonomy" id="1076179"/>
    <lineage>
        <taxon>unclassified sequences</taxon>
        <taxon>metagenomes</taxon>
        <taxon>ecological metagenomes</taxon>
    </lineage>
</organism>
<protein>
    <submittedName>
        <fullName evidence="1">Uncharacterized protein</fullName>
    </submittedName>
</protein>
<sequence length="138" mass="14915">MIPAGKSLAGDRLSARSVKGFGVVSAISLDGRDLAESERMLLLHLTDLRAEGVRYLSLENKVILADAPRENEILGRRGVMEAELAIVAGPCRLYALDHSGTRLGEIPVRSTNGRLQVTLDTFAVPGNVVFAYELVRSL</sequence>